<dbReference type="EMBL" id="CP030759">
    <property type="protein sequence ID" value="AXA36913.1"/>
    <property type="molecule type" value="Genomic_DNA"/>
</dbReference>
<sequence length="45" mass="5339">MFFASSREAVSSSNFIFSREGREAAKKEDKYNRIFERRLEQSAYV</sequence>
<dbReference type="AlphaFoldDB" id="A0A2Z4Y8Y8"/>
<organism evidence="1 2">
    <name type="scientific">Sumerlaea chitinivorans</name>
    <dbReference type="NCBI Taxonomy" id="2250252"/>
    <lineage>
        <taxon>Bacteria</taxon>
        <taxon>Candidatus Sumerlaeota</taxon>
        <taxon>Candidatus Sumerlaeia</taxon>
        <taxon>Candidatus Sumerlaeales</taxon>
        <taxon>Candidatus Sumerlaeaceae</taxon>
        <taxon>Candidatus Sumerlaea</taxon>
    </lineage>
</organism>
<evidence type="ECO:0000313" key="1">
    <source>
        <dbReference type="EMBL" id="AXA36913.1"/>
    </source>
</evidence>
<protein>
    <submittedName>
        <fullName evidence="1">Uncharacterized protein</fullName>
    </submittedName>
</protein>
<proteinExistence type="predicted"/>
<name>A0A2Z4Y8Y8_SUMC1</name>
<gene>
    <name evidence="1" type="ORF">BRCON_2136</name>
</gene>
<dbReference type="Proteomes" id="UP000262583">
    <property type="component" value="Chromosome"/>
</dbReference>
<accession>A0A2Z4Y8Y8</accession>
<dbReference type="KEGG" id="schv:BRCON_2136"/>
<reference evidence="1 2" key="1">
    <citation type="submission" date="2018-05" db="EMBL/GenBank/DDBJ databases">
        <title>A metagenomic window into the 2 km-deep terrestrial subsurface aquifer revealed taxonomically and functionally diverse microbial community comprising novel uncultured bacterial lineages.</title>
        <authorList>
            <person name="Kadnikov V.V."/>
            <person name="Mardanov A.V."/>
            <person name="Beletsky A.V."/>
            <person name="Banks D."/>
            <person name="Pimenov N.V."/>
            <person name="Frank Y.A."/>
            <person name="Karnachuk O.V."/>
            <person name="Ravin N.V."/>
        </authorList>
    </citation>
    <scope>NUCLEOTIDE SEQUENCE [LARGE SCALE GENOMIC DNA]</scope>
    <source>
        <strain evidence="1">BY</strain>
    </source>
</reference>
<evidence type="ECO:0000313" key="2">
    <source>
        <dbReference type="Proteomes" id="UP000262583"/>
    </source>
</evidence>